<proteinExistence type="predicted"/>
<keyword evidence="1" id="KW-0378">Hydrolase</keyword>
<dbReference type="AlphaFoldDB" id="A0A930VVM5"/>
<evidence type="ECO:0000313" key="2">
    <source>
        <dbReference type="Proteomes" id="UP000698335"/>
    </source>
</evidence>
<organism evidence="1 2">
    <name type="scientific">Lancefieldella rimae</name>
    <dbReference type="NCBI Taxonomy" id="1383"/>
    <lineage>
        <taxon>Bacteria</taxon>
        <taxon>Bacillati</taxon>
        <taxon>Actinomycetota</taxon>
        <taxon>Coriobacteriia</taxon>
        <taxon>Coriobacteriales</taxon>
        <taxon>Atopobiaceae</taxon>
        <taxon>Lancefieldella</taxon>
    </lineage>
</organism>
<gene>
    <name evidence="1" type="ORF">HXK26_01705</name>
</gene>
<dbReference type="Gene3D" id="3.20.20.140">
    <property type="entry name" value="Metal-dependent hydrolases"/>
    <property type="match status" value="1"/>
</dbReference>
<name>A0A930VVM5_9ACTN</name>
<evidence type="ECO:0000313" key="1">
    <source>
        <dbReference type="EMBL" id="MBF4807401.1"/>
    </source>
</evidence>
<dbReference type="Proteomes" id="UP000698335">
    <property type="component" value="Unassembled WGS sequence"/>
</dbReference>
<dbReference type="GO" id="GO:0016788">
    <property type="term" value="F:hydrolase activity, acting on ester bonds"/>
    <property type="evidence" value="ECO:0007669"/>
    <property type="project" value="InterPro"/>
</dbReference>
<sequence length="344" mass="37555">MGKKPHLSMADVDALTFEDGCLFHDIRGRAHEAPVPLAPLADTHGHLGSLEDHDAALSLARAALAGVRLLVCPIDPAFTHEFPDTWKDPQALEAWFGKTIAKAREYLERFAECGLVPPTFVGAYENVSELLENVFVIAGAHPYSAADFDDDARARMERLLVCERTLGVGEIGLDFGPYCEVCEEAQVRAFRAQLRMAHEHRLPVELHLRDGEGNTHAHDVARTILEQEGVPEAGCDLHCFTDDAEVMAPFVELGCYVAFGGAVTFKRSEDIRSAALACPSAQILSETDAPYMAPEPLRGSECEPAMVAFSAELLARIRAEAGVASKQETYDALWVNARRLCGLD</sequence>
<reference evidence="1" key="1">
    <citation type="submission" date="2020-04" db="EMBL/GenBank/DDBJ databases">
        <title>Deep metagenomics examines the oral microbiome during advanced dental caries in children, revealing novel taxa and co-occurrences with host molecules.</title>
        <authorList>
            <person name="Baker J.L."/>
            <person name="Morton J.T."/>
            <person name="Dinis M."/>
            <person name="Alvarez R."/>
            <person name="Tran N.C."/>
            <person name="Knight R."/>
            <person name="Edlund A."/>
        </authorList>
    </citation>
    <scope>NUCLEOTIDE SEQUENCE</scope>
    <source>
        <strain evidence="1">JCVI_38_bin.5</strain>
    </source>
</reference>
<dbReference type="PANTHER" id="PTHR46124">
    <property type="entry name" value="D-AMINOACYL-TRNA DEACYLASE"/>
    <property type="match status" value="1"/>
</dbReference>
<dbReference type="GO" id="GO:0005829">
    <property type="term" value="C:cytosol"/>
    <property type="evidence" value="ECO:0007669"/>
    <property type="project" value="TreeGrafter"/>
</dbReference>
<dbReference type="SUPFAM" id="SSF51556">
    <property type="entry name" value="Metallo-dependent hydrolases"/>
    <property type="match status" value="1"/>
</dbReference>
<accession>A0A930VVM5</accession>
<dbReference type="InterPro" id="IPR001130">
    <property type="entry name" value="TatD-like"/>
</dbReference>
<protein>
    <submittedName>
        <fullName evidence="1">TatD family hydrolase</fullName>
    </submittedName>
</protein>
<comment type="caution">
    <text evidence="1">The sequence shown here is derived from an EMBL/GenBank/DDBJ whole genome shotgun (WGS) entry which is preliminary data.</text>
</comment>
<dbReference type="Pfam" id="PF01026">
    <property type="entry name" value="TatD_DNase"/>
    <property type="match status" value="1"/>
</dbReference>
<dbReference type="EMBL" id="JABZGW010000040">
    <property type="protein sequence ID" value="MBF4807401.1"/>
    <property type="molecule type" value="Genomic_DNA"/>
</dbReference>
<dbReference type="PANTHER" id="PTHR46124:SF2">
    <property type="entry name" value="D-AMINOACYL-TRNA DEACYLASE"/>
    <property type="match status" value="1"/>
</dbReference>
<dbReference type="CDD" id="cd01310">
    <property type="entry name" value="TatD_DNAse"/>
    <property type="match status" value="1"/>
</dbReference>
<dbReference type="InterPro" id="IPR032466">
    <property type="entry name" value="Metal_Hydrolase"/>
</dbReference>